<organism evidence="3 4">
    <name type="scientific">Desulfuromusa kysingii</name>
    <dbReference type="NCBI Taxonomy" id="37625"/>
    <lineage>
        <taxon>Bacteria</taxon>
        <taxon>Pseudomonadati</taxon>
        <taxon>Thermodesulfobacteriota</taxon>
        <taxon>Desulfuromonadia</taxon>
        <taxon>Desulfuromonadales</taxon>
        <taxon>Geopsychrobacteraceae</taxon>
        <taxon>Desulfuromusa</taxon>
    </lineage>
</organism>
<dbReference type="Pfam" id="PF13116">
    <property type="entry name" value="YhdP"/>
    <property type="match status" value="2"/>
</dbReference>
<dbReference type="GO" id="GO:0090313">
    <property type="term" value="P:regulation of protein targeting to membrane"/>
    <property type="evidence" value="ECO:0007669"/>
    <property type="project" value="TreeGrafter"/>
</dbReference>
<evidence type="ECO:0000313" key="3">
    <source>
        <dbReference type="EMBL" id="SDZ89578.1"/>
    </source>
</evidence>
<dbReference type="EMBL" id="FNQN01000002">
    <property type="protein sequence ID" value="SDZ89578.1"/>
    <property type="molecule type" value="Genomic_DNA"/>
</dbReference>
<sequence>MNQSSARVFVRFACYTLIALASLVALLIVYLSQLDLNDYRLSLEQTMSSALKQPVQIGHSSLTFNRGLALALDNLKIGDSHSPLAVVPRVTATLKLAPLLKGELILDLVQIDYPQVKITLPFPERPSKGTSQQLLSALGIRILSIHNATIEVDQIQGDKAVQRLKLSQINALLRGWKPEKTGQLTVSGQLQKKGGQFLLEAQLPSSRNPEIWRNEEQQGQLKITNISTQEIPGLPSKILPELMEMTLNFRGMPATGAIFKVDFYRPDNNDQIFSLSGRWTSAAEQEAVTKLKGKLLKVPLSGEFYFIKQIEQHFLAGKIGADNVALTPEMLTLWQVAKADNFLRGQLDKMTFTVNESWPATELLPSFPRINAEIAISQLHWDRPEFKYLQSLAVNLTLKDETLEAREGTFTYNDQAVAFAGKINSLFLQPEIDAQFSFDADIRNALSQFTLPEELNISGKALGSLELTGLLGEPDFLLQVDLTALNFDYGTVFNKGQTTQSQFTLKGHFKKQDVQFAQALLTLNDATIAGQGYWHQLKQKHEFSFAAEPINLDKFRVFLPVLEKFQVQGTIQPSLAQKDMELQGTLKLENVSAHLTSVVADLNRTTGEMYFNKHGFTFNNLLTSLGKSDFKASGVFSNWDNPTLQLEISGEKIRAHDLIFSNEELTLYDLSGHIEIDAEGLSFSPVEVRLEDDTLAIVTGNVSDFSNPKTVLDIHSEQVDVLDIIDLFASSKGKETPQNESQQRPHRGPDLLIKAYAKQGTLGGLLFQNAQATIRSDHSRLTIYPLKFNNGEGWCDTRVEFDYNDEVAPLRVSGHVKNVDASVLHKDMFNRPGLVSGRLKGDFYLEGNPQGDQFWQGARGGIHAQISDGTLRKFHGLAKVFSLLNISQIFAGKLPDMDTEGMPFSLLEGSVQIGAGLLATEDLKITSEAMNLSAVGTHALKDDALDFTLGIMPLRTVDKVITSIPIAGWVLAGTDKALITAYFKITGSSEEPTVTAIPIDSVSTTVFGIFKRTFGLPAKLMKDIGSIFEKDPPKKQDP</sequence>
<dbReference type="GO" id="GO:0005886">
    <property type="term" value="C:plasma membrane"/>
    <property type="evidence" value="ECO:0007669"/>
    <property type="project" value="TreeGrafter"/>
</dbReference>
<name>A0A1H3WTR2_9BACT</name>
<evidence type="ECO:0000259" key="2">
    <source>
        <dbReference type="Pfam" id="PF13116"/>
    </source>
</evidence>
<evidence type="ECO:0000256" key="1">
    <source>
        <dbReference type="SAM" id="Phobius"/>
    </source>
</evidence>
<dbReference type="STRING" id="37625.SAMN05660420_00634"/>
<dbReference type="PANTHER" id="PTHR30441">
    <property type="entry name" value="DUF748 DOMAIN-CONTAINING PROTEIN"/>
    <property type="match status" value="1"/>
</dbReference>
<gene>
    <name evidence="3" type="ORF">SAMN05660420_00634</name>
</gene>
<accession>A0A1H3WTR2</accession>
<dbReference type="AlphaFoldDB" id="A0A1H3WTR2"/>
<feature type="domain" description="YhdP central" evidence="2">
    <location>
        <begin position="7"/>
        <end position="222"/>
    </location>
</feature>
<feature type="domain" description="YhdP central" evidence="2">
    <location>
        <begin position="722"/>
        <end position="994"/>
    </location>
</feature>
<dbReference type="InterPro" id="IPR052894">
    <property type="entry name" value="AsmA-related"/>
</dbReference>
<feature type="transmembrane region" description="Helical" evidence="1">
    <location>
        <begin position="12"/>
        <end position="31"/>
    </location>
</feature>
<proteinExistence type="predicted"/>
<reference evidence="3 4" key="1">
    <citation type="submission" date="2016-10" db="EMBL/GenBank/DDBJ databases">
        <authorList>
            <person name="de Groot N.N."/>
        </authorList>
    </citation>
    <scope>NUCLEOTIDE SEQUENCE [LARGE SCALE GENOMIC DNA]</scope>
    <source>
        <strain evidence="3 4">DSM 7343</strain>
    </source>
</reference>
<evidence type="ECO:0000313" key="4">
    <source>
        <dbReference type="Proteomes" id="UP000199409"/>
    </source>
</evidence>
<keyword evidence="1" id="KW-0472">Membrane</keyword>
<dbReference type="PANTHER" id="PTHR30441:SF4">
    <property type="entry name" value="PROTEIN ASMA"/>
    <property type="match status" value="1"/>
</dbReference>
<dbReference type="InterPro" id="IPR025263">
    <property type="entry name" value="YhdP_central"/>
</dbReference>
<keyword evidence="4" id="KW-1185">Reference proteome</keyword>
<keyword evidence="1" id="KW-1133">Transmembrane helix</keyword>
<dbReference type="OrthoDB" id="9758737at2"/>
<dbReference type="Proteomes" id="UP000199409">
    <property type="component" value="Unassembled WGS sequence"/>
</dbReference>
<protein>
    <submittedName>
        <fullName evidence="3">AsmA-like C-terminal region</fullName>
    </submittedName>
</protein>
<keyword evidence="1" id="KW-0812">Transmembrane</keyword>
<dbReference type="RefSeq" id="WP_092344664.1">
    <property type="nucleotide sequence ID" value="NZ_FNQN01000002.1"/>
</dbReference>